<evidence type="ECO:0000256" key="2">
    <source>
        <dbReference type="SAM" id="SignalP"/>
    </source>
</evidence>
<comment type="caution">
    <text evidence="4">The sequence shown here is derived from an EMBL/GenBank/DDBJ whole genome shotgun (WGS) entry which is preliminary data.</text>
</comment>
<proteinExistence type="predicted"/>
<dbReference type="GO" id="GO:0072345">
    <property type="term" value="F:NAADP-sensitive calcium-release channel activity"/>
    <property type="evidence" value="ECO:0007669"/>
    <property type="project" value="TreeGrafter"/>
</dbReference>
<accession>A0A3L8RWC4</accession>
<dbReference type="InterPro" id="IPR049134">
    <property type="entry name" value="MCLN_ECD"/>
</dbReference>
<feature type="compositionally biased region" description="Acidic residues" evidence="1">
    <location>
        <begin position="232"/>
        <end position="242"/>
    </location>
</feature>
<dbReference type="Proteomes" id="UP000276834">
    <property type="component" value="Unassembled WGS sequence"/>
</dbReference>
<dbReference type="PANTHER" id="PTHR12127">
    <property type="entry name" value="MUCOLIPIN"/>
    <property type="match status" value="1"/>
</dbReference>
<feature type="chain" id="PRO_5018334473" description="Mucolipin extracytosolic domain-containing protein" evidence="2">
    <location>
        <begin position="26"/>
        <end position="297"/>
    </location>
</feature>
<evidence type="ECO:0000259" key="3">
    <source>
        <dbReference type="Pfam" id="PF21381"/>
    </source>
</evidence>
<evidence type="ECO:0000256" key="1">
    <source>
        <dbReference type="SAM" id="MobiDB-lite"/>
    </source>
</evidence>
<dbReference type="PANTHER" id="PTHR12127:SF6">
    <property type="entry name" value="MUCOLIPIN-1"/>
    <property type="match status" value="1"/>
</dbReference>
<organism evidence="4 5">
    <name type="scientific">Chloebia gouldiae</name>
    <name type="common">Gouldian finch</name>
    <name type="synonym">Erythrura gouldiae</name>
    <dbReference type="NCBI Taxonomy" id="44316"/>
    <lineage>
        <taxon>Eukaryota</taxon>
        <taxon>Metazoa</taxon>
        <taxon>Chordata</taxon>
        <taxon>Craniata</taxon>
        <taxon>Vertebrata</taxon>
        <taxon>Euteleostomi</taxon>
        <taxon>Archelosauria</taxon>
        <taxon>Archosauria</taxon>
        <taxon>Dinosauria</taxon>
        <taxon>Saurischia</taxon>
        <taxon>Theropoda</taxon>
        <taxon>Coelurosauria</taxon>
        <taxon>Aves</taxon>
        <taxon>Neognathae</taxon>
        <taxon>Neoaves</taxon>
        <taxon>Telluraves</taxon>
        <taxon>Australaves</taxon>
        <taxon>Passeriformes</taxon>
        <taxon>Passeroidea</taxon>
        <taxon>Passeridae</taxon>
        <taxon>Chloebia</taxon>
    </lineage>
</organism>
<gene>
    <name evidence="4" type="ORF">DV515_00015506</name>
</gene>
<dbReference type="GO" id="GO:0005765">
    <property type="term" value="C:lysosomal membrane"/>
    <property type="evidence" value="ECO:0007669"/>
    <property type="project" value="TreeGrafter"/>
</dbReference>
<dbReference type="Pfam" id="PF21381">
    <property type="entry name" value="MCLN_ECD"/>
    <property type="match status" value="1"/>
</dbReference>
<dbReference type="InterPro" id="IPR039031">
    <property type="entry name" value="Mucolipin"/>
</dbReference>
<dbReference type="EMBL" id="QUSF01000188">
    <property type="protein sequence ID" value="RLV88247.1"/>
    <property type="molecule type" value="Genomic_DNA"/>
</dbReference>
<name>A0A3L8RWC4_CHLGU</name>
<evidence type="ECO:0000313" key="5">
    <source>
        <dbReference type="Proteomes" id="UP000276834"/>
    </source>
</evidence>
<feature type="compositionally biased region" description="Low complexity" evidence="1">
    <location>
        <begin position="243"/>
        <end position="252"/>
    </location>
</feature>
<reference evidence="4 5" key="1">
    <citation type="journal article" date="2018" name="Proc. R. Soc. B">
        <title>A non-coding region near Follistatin controls head colour polymorphism in the Gouldian finch.</title>
        <authorList>
            <person name="Toomey M.B."/>
            <person name="Marques C.I."/>
            <person name="Andrade P."/>
            <person name="Araujo P.M."/>
            <person name="Sabatino S."/>
            <person name="Gazda M.A."/>
            <person name="Afonso S."/>
            <person name="Lopes R.J."/>
            <person name="Corbo J.C."/>
            <person name="Carneiro M."/>
        </authorList>
    </citation>
    <scope>NUCLEOTIDE SEQUENCE [LARGE SCALE GENOMIC DNA]</scope>
    <source>
        <strain evidence="4">Red01</strain>
        <tissue evidence="4">Muscle</tissue>
    </source>
</reference>
<dbReference type="OrthoDB" id="263481at2759"/>
<feature type="domain" description="Mucolipin extracytosolic" evidence="3">
    <location>
        <begin position="23"/>
        <end position="87"/>
    </location>
</feature>
<keyword evidence="2" id="KW-0732">Signal</keyword>
<feature type="region of interest" description="Disordered" evidence="1">
    <location>
        <begin position="221"/>
        <end position="252"/>
    </location>
</feature>
<protein>
    <recommendedName>
        <fullName evidence="3">Mucolipin extracytosolic domain-containing protein</fullName>
    </recommendedName>
</protein>
<sequence>MGGDRGGGLCPQLILFRLSSQLVVAFKEYNMVAFKHLFPKGYKDGTNDTQAIYTSRDFLEHLAFVLKKYLAVLHETFGHHTYGRGHGRCFWNTEMFWGHGDVLGPWGVLGPPRYPRATSSLGVPVPVVPNGTLGHYAYGGTESDTRLHLCQRFCRVDIKPSNNIFDINPCIITGGDTWGLRGFGLLAFHDLNSDPTVVLGVHPRDTRPPVLDGTDDNVTLQFHSDSANDSASDSDGDSDSDGGSDSNSNSHNANATQCLQVMFDTHAHSERVQIHLDTHTSIRECHHSLLPSRGDTG</sequence>
<dbReference type="AlphaFoldDB" id="A0A3L8RWC4"/>
<feature type="signal peptide" evidence="2">
    <location>
        <begin position="1"/>
        <end position="25"/>
    </location>
</feature>
<evidence type="ECO:0000313" key="4">
    <source>
        <dbReference type="EMBL" id="RLV88247.1"/>
    </source>
</evidence>
<keyword evidence="5" id="KW-1185">Reference proteome</keyword>
<dbReference type="GO" id="GO:0005886">
    <property type="term" value="C:plasma membrane"/>
    <property type="evidence" value="ECO:0007669"/>
    <property type="project" value="TreeGrafter"/>
</dbReference>